<keyword evidence="8" id="KW-1185">Reference proteome</keyword>
<feature type="transmembrane region" description="Helical" evidence="5">
    <location>
        <begin position="77"/>
        <end position="110"/>
    </location>
</feature>
<dbReference type="InterPro" id="IPR001902">
    <property type="entry name" value="SLC26A/SulP_fam"/>
</dbReference>
<feature type="transmembrane region" description="Helical" evidence="5">
    <location>
        <begin position="131"/>
        <end position="161"/>
    </location>
</feature>
<dbReference type="SUPFAM" id="SSF52091">
    <property type="entry name" value="SpoIIaa-like"/>
    <property type="match status" value="1"/>
</dbReference>
<evidence type="ECO:0000313" key="7">
    <source>
        <dbReference type="EMBL" id="SEU08018.1"/>
    </source>
</evidence>
<gene>
    <name evidence="7" type="ORF">SAMN04489858_12431</name>
</gene>
<dbReference type="InterPro" id="IPR011547">
    <property type="entry name" value="SLC26A/SulP_dom"/>
</dbReference>
<evidence type="ECO:0000256" key="1">
    <source>
        <dbReference type="ARBA" id="ARBA00004141"/>
    </source>
</evidence>
<dbReference type="GO" id="GO:0055085">
    <property type="term" value="P:transmembrane transport"/>
    <property type="evidence" value="ECO:0007669"/>
    <property type="project" value="InterPro"/>
</dbReference>
<keyword evidence="4 5" id="KW-0472">Membrane</keyword>
<dbReference type="CDD" id="cd07042">
    <property type="entry name" value="STAS_SulP_like_sulfate_transporter"/>
    <property type="match status" value="1"/>
</dbReference>
<feature type="domain" description="STAS" evidence="6">
    <location>
        <begin position="187"/>
        <end position="301"/>
    </location>
</feature>
<evidence type="ECO:0000313" key="8">
    <source>
        <dbReference type="Proteomes" id="UP000199180"/>
    </source>
</evidence>
<dbReference type="PANTHER" id="PTHR11814">
    <property type="entry name" value="SULFATE TRANSPORTER"/>
    <property type="match status" value="1"/>
</dbReference>
<dbReference type="InterPro" id="IPR002645">
    <property type="entry name" value="STAS_dom"/>
</dbReference>
<dbReference type="RefSeq" id="WP_175479982.1">
    <property type="nucleotide sequence ID" value="NZ_FOHO01000024.1"/>
</dbReference>
<dbReference type="Gene3D" id="3.30.750.24">
    <property type="entry name" value="STAS domain"/>
    <property type="match status" value="1"/>
</dbReference>
<protein>
    <submittedName>
        <fullName evidence="7">STAS domain-containing protein</fullName>
    </submittedName>
</protein>
<dbReference type="EMBL" id="FOHO01000024">
    <property type="protein sequence ID" value="SEU08018.1"/>
    <property type="molecule type" value="Genomic_DNA"/>
</dbReference>
<evidence type="ECO:0000259" key="6">
    <source>
        <dbReference type="PROSITE" id="PS50801"/>
    </source>
</evidence>
<keyword evidence="2 5" id="KW-0812">Transmembrane</keyword>
<evidence type="ECO:0000256" key="5">
    <source>
        <dbReference type="SAM" id="Phobius"/>
    </source>
</evidence>
<dbReference type="PROSITE" id="PS50801">
    <property type="entry name" value="STAS"/>
    <property type="match status" value="1"/>
</dbReference>
<organism evidence="7 8">
    <name type="scientific">Paracoccus homiensis</name>
    <dbReference type="NCBI Taxonomy" id="364199"/>
    <lineage>
        <taxon>Bacteria</taxon>
        <taxon>Pseudomonadati</taxon>
        <taxon>Pseudomonadota</taxon>
        <taxon>Alphaproteobacteria</taxon>
        <taxon>Rhodobacterales</taxon>
        <taxon>Paracoccaceae</taxon>
        <taxon>Paracoccus</taxon>
    </lineage>
</organism>
<name>A0A1I0JDJ4_9RHOB</name>
<dbReference type="STRING" id="364199.SAMN04489858_12431"/>
<evidence type="ECO:0000256" key="4">
    <source>
        <dbReference type="ARBA" id="ARBA00023136"/>
    </source>
</evidence>
<evidence type="ECO:0000256" key="2">
    <source>
        <dbReference type="ARBA" id="ARBA00022692"/>
    </source>
</evidence>
<accession>A0A1I0JDJ4</accession>
<proteinExistence type="predicted"/>
<evidence type="ECO:0000256" key="3">
    <source>
        <dbReference type="ARBA" id="ARBA00022989"/>
    </source>
</evidence>
<dbReference type="Pfam" id="PF01740">
    <property type="entry name" value="STAS"/>
    <property type="match status" value="1"/>
</dbReference>
<dbReference type="Pfam" id="PF00916">
    <property type="entry name" value="Sulfate_transp"/>
    <property type="match status" value="1"/>
</dbReference>
<dbReference type="AlphaFoldDB" id="A0A1I0JDJ4"/>
<reference evidence="7 8" key="1">
    <citation type="submission" date="2016-10" db="EMBL/GenBank/DDBJ databases">
        <authorList>
            <person name="de Groot N.N."/>
        </authorList>
    </citation>
    <scope>NUCLEOTIDE SEQUENCE [LARGE SCALE GENOMIC DNA]</scope>
    <source>
        <strain evidence="7 8">DSM 17862</strain>
    </source>
</reference>
<comment type="subcellular location">
    <subcellularLocation>
        <location evidence="1">Membrane</location>
        <topology evidence="1">Multi-pass membrane protein</topology>
    </subcellularLocation>
</comment>
<dbReference type="Proteomes" id="UP000199180">
    <property type="component" value="Unassembled WGS sequence"/>
</dbReference>
<keyword evidence="3 5" id="KW-1133">Transmembrane helix</keyword>
<dbReference type="InterPro" id="IPR036513">
    <property type="entry name" value="STAS_dom_sf"/>
</dbReference>
<dbReference type="GO" id="GO:0016020">
    <property type="term" value="C:membrane"/>
    <property type="evidence" value="ECO:0007669"/>
    <property type="project" value="UniProtKB-SubCell"/>
</dbReference>
<sequence>MNITGKRTLHACQVETVGQNCSTNARRGEPYDSNPEIMGQGLSNLLGGMFQCYAGSGSFTRSALNAESGAQTPMSSIFAACILFVMMLGLAPFVAYVPVPVVAGIILFAAYRLVDIAEIQHILGARTSDRLVLLVTFLAGISVELEFAIVAGVLTSLFAFLRKSATPLVAVLTPSEEQGHRSLRAAIRYNLSQCPQIAILRVEGPIYFASLEAIEERSQQIEQRFGARSNLVLYLRGVGLIDLAGADCLISLSRRHRARGGNVRIVATYEGVVSILLRTHVLEVLGAEKLVMSKNSAISACVRDADLEICRNCTSRVFQECR</sequence>